<dbReference type="GO" id="GO:0009007">
    <property type="term" value="F:site-specific DNA-methyltransferase (adenine-specific) activity"/>
    <property type="evidence" value="ECO:0007669"/>
    <property type="project" value="UniProtKB-EC"/>
</dbReference>
<dbReference type="PANTHER" id="PTHR33841:SF6">
    <property type="entry name" value="TYPE II METHYLTRANSFERASE M.HINDII"/>
    <property type="match status" value="1"/>
</dbReference>
<evidence type="ECO:0000256" key="1">
    <source>
        <dbReference type="ARBA" id="ARBA00011900"/>
    </source>
</evidence>
<evidence type="ECO:0000256" key="5">
    <source>
        <dbReference type="ARBA" id="ARBA00023125"/>
    </source>
</evidence>
<evidence type="ECO:0000256" key="2">
    <source>
        <dbReference type="ARBA" id="ARBA00022603"/>
    </source>
</evidence>
<dbReference type="Pfam" id="PF12950">
    <property type="entry name" value="TaqI_C"/>
    <property type="match status" value="1"/>
</dbReference>
<dbReference type="InterPro" id="IPR025931">
    <property type="entry name" value="TaqI_C"/>
</dbReference>
<keyword evidence="4" id="KW-0680">Restriction system</keyword>
<comment type="catalytic activity">
    <reaction evidence="6">
        <text>a 2'-deoxyadenosine in DNA + S-adenosyl-L-methionine = an N(6)-methyl-2'-deoxyadenosine in DNA + S-adenosyl-L-homocysteine + H(+)</text>
        <dbReference type="Rhea" id="RHEA:15197"/>
        <dbReference type="Rhea" id="RHEA-COMP:12418"/>
        <dbReference type="Rhea" id="RHEA-COMP:12419"/>
        <dbReference type="ChEBI" id="CHEBI:15378"/>
        <dbReference type="ChEBI" id="CHEBI:57856"/>
        <dbReference type="ChEBI" id="CHEBI:59789"/>
        <dbReference type="ChEBI" id="CHEBI:90615"/>
        <dbReference type="ChEBI" id="CHEBI:90616"/>
        <dbReference type="EC" id="2.1.1.72"/>
    </reaction>
</comment>
<keyword evidence="5" id="KW-0238">DNA-binding</keyword>
<dbReference type="EMBL" id="CP073370">
    <property type="protein sequence ID" value="QUJ74716.1"/>
    <property type="molecule type" value="Genomic_DNA"/>
</dbReference>
<protein>
    <recommendedName>
        <fullName evidence="1">site-specific DNA-methyltransferase (adenine-specific)</fullName>
        <ecNumber evidence="1">2.1.1.72</ecNumber>
    </recommendedName>
</protein>
<keyword evidence="2" id="KW-0489">Methyltransferase</keyword>
<evidence type="ECO:0000259" key="8">
    <source>
        <dbReference type="Pfam" id="PF12950"/>
    </source>
</evidence>
<name>A0A8T8KHZ0_9EURY</name>
<evidence type="ECO:0000256" key="4">
    <source>
        <dbReference type="ARBA" id="ARBA00022747"/>
    </source>
</evidence>
<keyword evidence="3" id="KW-0808">Transferase</keyword>
<evidence type="ECO:0000313" key="10">
    <source>
        <dbReference type="Proteomes" id="UP000682967"/>
    </source>
</evidence>
<evidence type="ECO:0000256" key="3">
    <source>
        <dbReference type="ARBA" id="ARBA00022679"/>
    </source>
</evidence>
<gene>
    <name evidence="9" type="ORF">KDQ40_21170</name>
</gene>
<keyword evidence="7" id="KW-0175">Coiled coil</keyword>
<dbReference type="AlphaFoldDB" id="A0A8T8KHZ0"/>
<sequence>METTLLKPLLKGEDVHRYHPLEPKYYVIFPYHLKNENGETTAEFVDEKTLSDSYPKTYDYLKKHEEAIRAREGGKMDREGWYDYVYPKNLTEFEQQKIVTPEISHGTNFTYDSEGLYHKTKVYGVKTNTNYISEKYLLAIINTDVLWYFLQNTGYALRGGYFTFKTDYLHPFSVPLPPEADESKFEADAFKSKYEKYVTGATDIGVFDQTTLEQNADQALPILTDEFMHHRSKRESLNLAVLDHFGSYSDGPTLADVGLTQPPEDSADSILQQTTEQKPNLRVGEASVVRESDSTVEIQLTARYKPDDEDAYETDQWGYTETEPLPALRITDLTETEGDLIEAFVPVAVDEAGGFAGFRETATKTNSLVDRLRKLTLPAVDDARDGLVSYMETVERADELEAKIERTDELIDEIVYELYGLTDEEIEIVEEAVGGE</sequence>
<geneLocation type="plasmid" evidence="9 10">
    <name>pHsi55</name>
</geneLocation>
<organism evidence="9 10">
    <name type="scientific">Haloarcula marismortui ATCC 33800</name>
    <dbReference type="NCBI Taxonomy" id="662476"/>
    <lineage>
        <taxon>Archaea</taxon>
        <taxon>Methanobacteriati</taxon>
        <taxon>Methanobacteriota</taxon>
        <taxon>Stenosarchaea group</taxon>
        <taxon>Halobacteria</taxon>
        <taxon>Halobacteriales</taxon>
        <taxon>Haloarculaceae</taxon>
        <taxon>Haloarcula</taxon>
    </lineage>
</organism>
<dbReference type="GO" id="GO:0032259">
    <property type="term" value="P:methylation"/>
    <property type="evidence" value="ECO:0007669"/>
    <property type="project" value="UniProtKB-KW"/>
</dbReference>
<evidence type="ECO:0000313" key="9">
    <source>
        <dbReference type="EMBL" id="QUJ74716.1"/>
    </source>
</evidence>
<feature type="coiled-coil region" evidence="7">
    <location>
        <begin position="390"/>
        <end position="417"/>
    </location>
</feature>
<dbReference type="InterPro" id="IPR050953">
    <property type="entry name" value="N4_N6_ade-DNA_methylase"/>
</dbReference>
<accession>A0A8T8KHZ0</accession>
<dbReference type="GO" id="GO:0009307">
    <property type="term" value="P:DNA restriction-modification system"/>
    <property type="evidence" value="ECO:0007669"/>
    <property type="project" value="UniProtKB-KW"/>
</dbReference>
<dbReference type="GO" id="GO:0003677">
    <property type="term" value="F:DNA binding"/>
    <property type="evidence" value="ECO:0007669"/>
    <property type="project" value="UniProtKB-KW"/>
</dbReference>
<feature type="domain" description="TaqI-like C-terminal specificity" evidence="8">
    <location>
        <begin position="7"/>
        <end position="171"/>
    </location>
</feature>
<dbReference type="EC" id="2.1.1.72" evidence="1"/>
<dbReference type="Proteomes" id="UP000682967">
    <property type="component" value="Plasmid pHsi55"/>
</dbReference>
<dbReference type="PANTHER" id="PTHR33841">
    <property type="entry name" value="DNA METHYLTRANSFERASE YEEA-RELATED"/>
    <property type="match status" value="1"/>
</dbReference>
<reference evidence="9" key="1">
    <citation type="submission" date="2021-04" db="EMBL/GenBank/DDBJ databases">
        <title>Complete Genome sequence and Methylome Analysis of the Haloarchaeon Haloarcula sinaiiensis.</title>
        <authorList>
            <person name="Fomenkov A."/>
            <person name="DasSarma P."/>
            <person name="DasSarma S."/>
            <person name="Roberts R.J."/>
        </authorList>
    </citation>
    <scope>NUCLEOTIDE SEQUENCE</scope>
    <source>
        <strain evidence="9">ATCC 33800</strain>
        <plasmid evidence="9">pHsi55</plasmid>
    </source>
</reference>
<dbReference type="KEGG" id="hsin:KDQ40_21170"/>
<evidence type="ECO:0000256" key="6">
    <source>
        <dbReference type="ARBA" id="ARBA00047942"/>
    </source>
</evidence>
<evidence type="ECO:0000256" key="7">
    <source>
        <dbReference type="SAM" id="Coils"/>
    </source>
</evidence>
<keyword evidence="9" id="KW-0614">Plasmid</keyword>
<proteinExistence type="predicted"/>